<dbReference type="Pfam" id="PF04357">
    <property type="entry name" value="TamB"/>
    <property type="match status" value="1"/>
</dbReference>
<proteinExistence type="predicted"/>
<evidence type="ECO:0000256" key="5">
    <source>
        <dbReference type="SAM" id="MobiDB-lite"/>
    </source>
</evidence>
<comment type="caution">
    <text evidence="7">The sequence shown here is derived from an EMBL/GenBank/DDBJ whole genome shotgun (WGS) entry which is preliminary data.</text>
</comment>
<gene>
    <name evidence="7" type="ORF">GPA24_03145</name>
</gene>
<evidence type="ECO:0000256" key="3">
    <source>
        <dbReference type="ARBA" id="ARBA00022989"/>
    </source>
</evidence>
<feature type="compositionally biased region" description="Low complexity" evidence="5">
    <location>
        <begin position="668"/>
        <end position="679"/>
    </location>
</feature>
<dbReference type="Proteomes" id="UP000633943">
    <property type="component" value="Unassembled WGS sequence"/>
</dbReference>
<organism evidence="7 8">
    <name type="scientific">Aromatoleum bremense</name>
    <dbReference type="NCBI Taxonomy" id="76115"/>
    <lineage>
        <taxon>Bacteria</taxon>
        <taxon>Pseudomonadati</taxon>
        <taxon>Pseudomonadota</taxon>
        <taxon>Betaproteobacteria</taxon>
        <taxon>Rhodocyclales</taxon>
        <taxon>Rhodocyclaceae</taxon>
        <taxon>Aromatoleum</taxon>
    </lineage>
</organism>
<evidence type="ECO:0000256" key="1">
    <source>
        <dbReference type="ARBA" id="ARBA00004167"/>
    </source>
</evidence>
<keyword evidence="4" id="KW-0472">Membrane</keyword>
<feature type="domain" description="Translocation and assembly module TamB C-terminal" evidence="6">
    <location>
        <begin position="990"/>
        <end position="1338"/>
    </location>
</feature>
<evidence type="ECO:0000259" key="6">
    <source>
        <dbReference type="Pfam" id="PF04357"/>
    </source>
</evidence>
<dbReference type="EMBL" id="WTVP01000005">
    <property type="protein sequence ID" value="NMG14548.1"/>
    <property type="molecule type" value="Genomic_DNA"/>
</dbReference>
<keyword evidence="2" id="KW-0812">Transmembrane</keyword>
<evidence type="ECO:0000256" key="4">
    <source>
        <dbReference type="ARBA" id="ARBA00023136"/>
    </source>
</evidence>
<feature type="region of interest" description="Disordered" evidence="5">
    <location>
        <begin position="668"/>
        <end position="700"/>
    </location>
</feature>
<comment type="subcellular location">
    <subcellularLocation>
        <location evidence="1">Membrane</location>
        <topology evidence="1">Single-pass membrane protein</topology>
    </subcellularLocation>
</comment>
<dbReference type="RefSeq" id="WP_169201321.1">
    <property type="nucleotide sequence ID" value="NZ_CP059467.1"/>
</dbReference>
<dbReference type="PANTHER" id="PTHR36985:SF1">
    <property type="entry name" value="TRANSLOCATION AND ASSEMBLY MODULE SUBUNIT TAMB"/>
    <property type="match status" value="1"/>
</dbReference>
<protein>
    <submittedName>
        <fullName evidence="7">DUF490 domain-containing protein</fullName>
    </submittedName>
</protein>
<sequence length="1339" mass="139141">MAPAVETSVRRRFFRIAGGLLLVVLLLVVAAALFATWLVRAESGLRFAADAVGRLSGGQVVVVNASGRLAGPLQLDALRVVTPDLRLRIGNLALQWNAAALFDRHLDIASLAIDEITLARRPADAPAPAQGPPATLELPFSLSLRALQVGRVAVLDRPAEGGEAVPVDAVKFELSSLAATLASDGRHHRVEALSATLPFGQASLSGEMDGGAAPFALSASGVLQGERAGRAYTLNLRADGDLVTPHLLVEAEGAGLAGSADVVAAPFEPVPLRRLQAALGDIDPSAFQPAAPQAALRLEADLTSAPGEAWVLSGPVTIENRAPGTIDRNALPVERIAAQLRWTPAETSADSLLVELPGAGTAAGNVHWSPDADTAFGRVTAMLQLAGIDPARLDARLPKGNVAGTVEAAGDASQQTARFDLRLGAARIRADGELTAPTDDGARTLVATGQLAAFDPHALLARAPAASLNMSFELRGALGERRRFDARWQLQPSRLEGRPLSGSGHVVIDGERLADSDLDLTLAGNRVQVKGAWGGRGDELEIDVDAPALAALGDEFGGRARIEGTVSGTLERPGATFDLSAAALRLPGGLRVAGLGAQGRFADGIDGPLELALDVTGLGRGEDENLIDRAKLGVSGKGTDHILDFTASGLEDDTLRMRLAGGLVRKPGAAGSAGSAGSAGAAGEGGGAAGPDSAPPGEQRSRFAWQGRAVTLETGGRFKARLTSPAQLHIESERVALGTAAFDAGERGRIRLDETQWTPQLIAARGSLTGLALRLASRPDGRREGRIGRERGALVLGAEWDLQLGQSANGTARVFRESGDLSVSGELPARLGLEHLEARLTVRDNRLALSLDARGSELGELVGSATALAERDPGAGWRLAPDAALLGSARLAMPSIAWLGRLMQENIVTGGSLAADFALAGTPSDPRASGSIDGRALSVALVDEGLQLTGGELRAEFDRDRLRLVRLEFVSPNRVRPADGRVPVARFTREPGRLTASGEIALDSGTGSFRYQADRLPILQRPDRWLILSGGGTARSTWTSLDLEAEFRADAGYIELADSPPPSLSEDVVILGRETPSGKGGFKLAADVQVTLGDNLYLSALGVDTRLAGELRLRVRDGEPLSAVGTIATVGGTYQGYGQSLVIERGRINFQGPLNNPGLNIVALRKGLAVEAGVAIVGSARRPQVRLVSEPNVPDPEKLSWLVLGRPPTAGGGADLGLLLPAAQALLGGPGGGMTEQLSRSLGFDQFSIGQGELTSVTRGATSRVVGEGSVVTGEGTVSGQVLSLGKRLSSDLFLSFEQSLGGAESLVKLTYQLTRQVSVVARGGNDNSADVYYTISFK</sequence>
<name>A0ABX1NRC8_9RHOO</name>
<evidence type="ECO:0000313" key="7">
    <source>
        <dbReference type="EMBL" id="NMG14548.1"/>
    </source>
</evidence>
<dbReference type="InterPro" id="IPR007452">
    <property type="entry name" value="TamB_C"/>
</dbReference>
<evidence type="ECO:0000313" key="8">
    <source>
        <dbReference type="Proteomes" id="UP000633943"/>
    </source>
</evidence>
<keyword evidence="8" id="KW-1185">Reference proteome</keyword>
<accession>A0ABX1NRC8</accession>
<feature type="compositionally biased region" description="Gly residues" evidence="5">
    <location>
        <begin position="680"/>
        <end position="689"/>
    </location>
</feature>
<evidence type="ECO:0000256" key="2">
    <source>
        <dbReference type="ARBA" id="ARBA00022692"/>
    </source>
</evidence>
<reference evidence="7 8" key="1">
    <citation type="submission" date="2019-12" db="EMBL/GenBank/DDBJ databases">
        <title>Comparative genomics gives insights into the taxonomy of the Azoarcus-Aromatoleum group and reveals separate origins of nif in the plant-associated Azoarcus and non-plant-associated Aromatoleum sub-groups.</title>
        <authorList>
            <person name="Lafos M."/>
            <person name="Maluk M."/>
            <person name="Batista M."/>
            <person name="Junghare M."/>
            <person name="Carmona M."/>
            <person name="Faoro H."/>
            <person name="Cruz L.M."/>
            <person name="Battistoni F."/>
            <person name="De Souza E."/>
            <person name="Pedrosa F."/>
            <person name="Chen W.-M."/>
            <person name="Poole P.S."/>
            <person name="Dixon R.A."/>
            <person name="James E.K."/>
        </authorList>
    </citation>
    <scope>NUCLEOTIDE SEQUENCE [LARGE SCALE GENOMIC DNA]</scope>
    <source>
        <strain evidence="7 8">PbN1</strain>
    </source>
</reference>
<dbReference type="PANTHER" id="PTHR36985">
    <property type="entry name" value="TRANSLOCATION AND ASSEMBLY MODULE SUBUNIT TAMB"/>
    <property type="match status" value="1"/>
</dbReference>
<keyword evidence="3" id="KW-1133">Transmembrane helix</keyword>